<dbReference type="InterPro" id="IPR045920">
    <property type="entry name" value="DUF6339"/>
</dbReference>
<gene>
    <name evidence="1" type="ORF">QCO44_07955</name>
</gene>
<proteinExistence type="predicted"/>
<evidence type="ECO:0000313" key="1">
    <source>
        <dbReference type="EMBL" id="MEX5285569.1"/>
    </source>
</evidence>
<reference evidence="1 2" key="1">
    <citation type="submission" date="2023-04" db="EMBL/GenBank/DDBJ databases">
        <title>Genome Sequence of Selenomonas sputigena ATCC 33150.</title>
        <authorList>
            <person name="Miller D.P."/>
            <person name="Anvari S."/>
            <person name="Polson S.W."/>
            <person name="Macdonald M."/>
            <person name="Mcdowell J.V."/>
        </authorList>
    </citation>
    <scope>NUCLEOTIDE SEQUENCE [LARGE SCALE GENOMIC DNA]</scope>
    <source>
        <strain evidence="1 2">ATCC 33150</strain>
    </source>
</reference>
<accession>A0ABV3X5V3</accession>
<keyword evidence="2" id="KW-1185">Reference proteome</keyword>
<organism evidence="1 2">
    <name type="scientific">Selenomonas sputigena</name>
    <dbReference type="NCBI Taxonomy" id="69823"/>
    <lineage>
        <taxon>Bacteria</taxon>
        <taxon>Bacillati</taxon>
        <taxon>Bacillota</taxon>
        <taxon>Negativicutes</taxon>
        <taxon>Selenomonadales</taxon>
        <taxon>Selenomonadaceae</taxon>
        <taxon>Selenomonas</taxon>
    </lineage>
</organism>
<name>A0ABV3X5V3_9FIRM</name>
<evidence type="ECO:0000313" key="2">
    <source>
        <dbReference type="Proteomes" id="UP001559623"/>
    </source>
</evidence>
<comment type="caution">
    <text evidence="1">The sequence shown here is derived from an EMBL/GenBank/DDBJ whole genome shotgun (WGS) entry which is preliminary data.</text>
</comment>
<dbReference type="Pfam" id="PF19866">
    <property type="entry name" value="DUF6339"/>
    <property type="match status" value="1"/>
</dbReference>
<sequence>MEISFLRQAGIDDMKTHVEEHRALYCQEDSGAMLEHLEKMGYLEKAELAGLSPVELLAEGSFSVTDIENVRRLYGAWRGLSPCVAADERFWAGLAHTLFWHYIRYRKESDFREGKIQGIRSAFFFSQGRRRSLFVHPLARLWWAGFMVCDESRRDAFDLLPVLAQTAFPSQIVLFASSSLMSRRETRLAVLSVLQRFEKAGHKLKREHFQALLRHLNAMSSLTLVDMLEQEEIEARLEAYLKKEKSLWTAM</sequence>
<dbReference type="EMBL" id="JARVLH010000004">
    <property type="protein sequence ID" value="MEX5285569.1"/>
    <property type="molecule type" value="Genomic_DNA"/>
</dbReference>
<dbReference type="RefSeq" id="WP_368847295.1">
    <property type="nucleotide sequence ID" value="NZ_CP194411.1"/>
</dbReference>
<dbReference type="Proteomes" id="UP001559623">
    <property type="component" value="Unassembled WGS sequence"/>
</dbReference>
<protein>
    <submittedName>
        <fullName evidence="1">DUF6339 family protein</fullName>
    </submittedName>
</protein>